<gene>
    <name evidence="4" type="primary">yedY1_1</name>
    <name evidence="4" type="ORF">ENKNEFLB_00915</name>
</gene>
<reference evidence="4 5" key="1">
    <citation type="submission" date="2021-05" db="EMBL/GenBank/DDBJ databases">
        <title>Complete genome of Nocardioides aquaticus KCTC 9944T isolated from meromictic and hypersaline Ekho Lake, Antarctica.</title>
        <authorList>
            <person name="Hwang K."/>
            <person name="Kim K.M."/>
            <person name="Choe H."/>
        </authorList>
    </citation>
    <scope>NUCLEOTIDE SEQUENCE [LARGE SCALE GENOMIC DNA]</scope>
    <source>
        <strain evidence="4 5">KCTC 9944</strain>
    </source>
</reference>
<evidence type="ECO:0000313" key="4">
    <source>
        <dbReference type="EMBL" id="QVT78538.1"/>
    </source>
</evidence>
<feature type="domain" description="Oxidoreductase molybdopterin-binding" evidence="2">
    <location>
        <begin position="242"/>
        <end position="392"/>
    </location>
</feature>
<dbReference type="Pfam" id="PF00174">
    <property type="entry name" value="Oxidored_molyb"/>
    <property type="match status" value="1"/>
</dbReference>
<feature type="domain" description="Moybdenum cofactor oxidoreductase dimerisation" evidence="3">
    <location>
        <begin position="410"/>
        <end position="511"/>
    </location>
</feature>
<dbReference type="EMBL" id="CP075371">
    <property type="protein sequence ID" value="QVT78538.1"/>
    <property type="molecule type" value="Genomic_DNA"/>
</dbReference>
<accession>A0ABX8EDI4</accession>
<dbReference type="InterPro" id="IPR005066">
    <property type="entry name" value="MoCF_OxRdtse_dimer"/>
</dbReference>
<feature type="transmembrane region" description="Helical" evidence="1">
    <location>
        <begin position="121"/>
        <end position="141"/>
    </location>
</feature>
<feature type="transmembrane region" description="Helical" evidence="1">
    <location>
        <begin position="42"/>
        <end position="64"/>
    </location>
</feature>
<organism evidence="4 5">
    <name type="scientific">Nocardioides aquaticus</name>
    <dbReference type="NCBI Taxonomy" id="160826"/>
    <lineage>
        <taxon>Bacteria</taxon>
        <taxon>Bacillati</taxon>
        <taxon>Actinomycetota</taxon>
        <taxon>Actinomycetes</taxon>
        <taxon>Propionibacteriales</taxon>
        <taxon>Nocardioidaceae</taxon>
        <taxon>Nocardioides</taxon>
    </lineage>
</organism>
<proteinExistence type="predicted"/>
<name>A0ABX8EDI4_9ACTN</name>
<dbReference type="Proteomes" id="UP000679307">
    <property type="component" value="Chromosome"/>
</dbReference>
<keyword evidence="1" id="KW-1133">Transmembrane helix</keyword>
<evidence type="ECO:0000259" key="3">
    <source>
        <dbReference type="Pfam" id="PF03404"/>
    </source>
</evidence>
<dbReference type="PANTHER" id="PTHR19372:SF7">
    <property type="entry name" value="SULFITE OXIDASE, MITOCHONDRIAL"/>
    <property type="match status" value="1"/>
</dbReference>
<protein>
    <recommendedName>
        <fullName evidence="6">Oxidoreductase</fullName>
    </recommendedName>
</protein>
<evidence type="ECO:0000256" key="1">
    <source>
        <dbReference type="SAM" id="Phobius"/>
    </source>
</evidence>
<feature type="transmembrane region" description="Helical" evidence="1">
    <location>
        <begin position="167"/>
        <end position="189"/>
    </location>
</feature>
<sequence length="514" mass="53516">MIGSMSTSTRAWSLAGLVAGGAGLSASYVVATLLAVRESPVVAVAGGVVSLTPGPVAEFLIGLVGRADKPLLLGGVVLVVLVVLAWSGRLARRRWWAAVAVLAALAVVGGIAVLARRGTGVVDLVPVAAGLLVWVGTLSVLTEPLRRTEEALAAGASEAPASSRRTFLIGTGAVVGVSAVAALAGRLAGSGRRAVEQSRALLRIPRVSEPAVPAGADLGIEGVPPWMTPVEDFYRIDTSLAPPAIEPGAWRLRVHGLVDRELDLGFDDLVARERTESWVTLNCVSNPVGGTLVGNAWWSGVRLADLLEEAGVQDGADALLQTSEDGWTCGTPLSVVTDGREAMLAVAMNGRPLPIEHGFPVRTIVPGLYGYVSATKWVVDIEVTRFADFTAYWTERGWGEQGPVKIASRIDVPRGGSTVPAGRVRIGGTAWAQGIGIEAVEVAVDGGAWQAAELASVPNEDCWVQWLAAVDLSAGRHQLRVRATDADGEVQTGVLRDVLPDGATGWHTIDVTAD</sequence>
<feature type="transmembrane region" description="Helical" evidence="1">
    <location>
        <begin position="95"/>
        <end position="114"/>
    </location>
</feature>
<feature type="transmembrane region" description="Helical" evidence="1">
    <location>
        <begin position="12"/>
        <end position="36"/>
    </location>
</feature>
<evidence type="ECO:0000313" key="5">
    <source>
        <dbReference type="Proteomes" id="UP000679307"/>
    </source>
</evidence>
<dbReference type="PANTHER" id="PTHR19372">
    <property type="entry name" value="SULFITE REDUCTASE"/>
    <property type="match status" value="1"/>
</dbReference>
<feature type="transmembrane region" description="Helical" evidence="1">
    <location>
        <begin position="71"/>
        <end position="89"/>
    </location>
</feature>
<dbReference type="InterPro" id="IPR000572">
    <property type="entry name" value="OxRdtase_Mopterin-bd_dom"/>
</dbReference>
<evidence type="ECO:0000259" key="2">
    <source>
        <dbReference type="Pfam" id="PF00174"/>
    </source>
</evidence>
<keyword evidence="1" id="KW-0812">Transmembrane</keyword>
<evidence type="ECO:0008006" key="6">
    <source>
        <dbReference type="Google" id="ProtNLM"/>
    </source>
</evidence>
<keyword evidence="1" id="KW-0472">Membrane</keyword>
<dbReference type="Pfam" id="PF03404">
    <property type="entry name" value="Mo-co_dimer"/>
    <property type="match status" value="1"/>
</dbReference>
<keyword evidence="5" id="KW-1185">Reference proteome</keyword>